<evidence type="ECO:0000256" key="4">
    <source>
        <dbReference type="ARBA" id="ARBA00022729"/>
    </source>
</evidence>
<organism evidence="6 7">
    <name type="scientific">Ciceribacter sichuanensis</name>
    <dbReference type="NCBI Taxonomy" id="2949647"/>
    <lineage>
        <taxon>Bacteria</taxon>
        <taxon>Pseudomonadati</taxon>
        <taxon>Pseudomonadota</taxon>
        <taxon>Alphaproteobacteria</taxon>
        <taxon>Hyphomicrobiales</taxon>
        <taxon>Rhizobiaceae</taxon>
        <taxon>Ciceribacter</taxon>
    </lineage>
</organism>
<dbReference type="InterPro" id="IPR000914">
    <property type="entry name" value="SBP_5_dom"/>
</dbReference>
<sequence length="532" mass="58069">MSTTGNGKVTVMPGAAGGISRRTLMKSGAAMGLALGMGGGLLPSMARAAEPKKGGTLRAGILGATSNTNDPALRTDEFGVMSAYTTFNHLVEIKADKTLAPELAESWEAKPGATEWIFNLRKGVEFHNGKTLTAADVIYSINRHRGPNTQSGAKSLMASIKEIKALTDNQIQITLDGPNADLPFNFSGDHLAITPDGFEDWAKPVGTGGYIQTSFEPGVRATWKKNPNYWKEGRAHVDEVEFLVLNDTQARLAALQSGQIDALGLVDPAAVEMLRSVPGLQVVNSSGGQFWSYALNCKQGPFTDLNVRTAMKYAIDRQKIVDIILRGNGKVGNDQPLPASDPFFNSELKQRPYDPEQAKHYLKQAGVDSFKIALDTSDATFANSANVGLLYQQAAKAAGIDLEVVRQPSDGYWDQVWLNVAHPMTTGVWMGRPTADMIMSMVYQSTAPWNESFWANEQFDKLLLAARGELDQAKRKDMYWEMQALIHNDGGHVVPVFADFIDAYSKRVGGVEPSPSWYLMGGRFTERLWLES</sequence>
<dbReference type="Proteomes" id="UP001155380">
    <property type="component" value="Unassembled WGS sequence"/>
</dbReference>
<dbReference type="InterPro" id="IPR006311">
    <property type="entry name" value="TAT_signal"/>
</dbReference>
<proteinExistence type="inferred from homology"/>
<dbReference type="PROSITE" id="PS51318">
    <property type="entry name" value="TAT"/>
    <property type="match status" value="1"/>
</dbReference>
<dbReference type="GO" id="GO:0030288">
    <property type="term" value="C:outer membrane-bounded periplasmic space"/>
    <property type="evidence" value="ECO:0007669"/>
    <property type="project" value="UniProtKB-ARBA"/>
</dbReference>
<dbReference type="GO" id="GO:0015833">
    <property type="term" value="P:peptide transport"/>
    <property type="evidence" value="ECO:0007669"/>
    <property type="project" value="TreeGrafter"/>
</dbReference>
<reference evidence="6" key="1">
    <citation type="submission" date="2022-06" db="EMBL/GenBank/DDBJ databases">
        <authorList>
            <person name="Sun Q."/>
        </authorList>
    </citation>
    <scope>NUCLEOTIDE SEQUENCE</scope>
    <source>
        <strain evidence="6">S101</strain>
    </source>
</reference>
<dbReference type="PANTHER" id="PTHR30290">
    <property type="entry name" value="PERIPLASMIC BINDING COMPONENT OF ABC TRANSPORTER"/>
    <property type="match status" value="1"/>
</dbReference>
<dbReference type="InterPro" id="IPR039424">
    <property type="entry name" value="SBP_5"/>
</dbReference>
<dbReference type="PANTHER" id="PTHR30290:SF9">
    <property type="entry name" value="OLIGOPEPTIDE-BINDING PROTEIN APPA"/>
    <property type="match status" value="1"/>
</dbReference>
<dbReference type="PIRSF" id="PIRSF002741">
    <property type="entry name" value="MppA"/>
    <property type="match status" value="1"/>
</dbReference>
<dbReference type="Pfam" id="PF00496">
    <property type="entry name" value="SBP_bac_5"/>
    <property type="match status" value="1"/>
</dbReference>
<evidence type="ECO:0000256" key="1">
    <source>
        <dbReference type="ARBA" id="ARBA00004418"/>
    </source>
</evidence>
<dbReference type="InterPro" id="IPR030678">
    <property type="entry name" value="Peptide/Ni-bd"/>
</dbReference>
<dbReference type="GO" id="GO:0043190">
    <property type="term" value="C:ATP-binding cassette (ABC) transporter complex"/>
    <property type="evidence" value="ECO:0007669"/>
    <property type="project" value="InterPro"/>
</dbReference>
<feature type="domain" description="Solute-binding protein family 5" evidence="5">
    <location>
        <begin position="99"/>
        <end position="446"/>
    </location>
</feature>
<protein>
    <submittedName>
        <fullName evidence="6">ABC transporter substrate-binding protein</fullName>
    </submittedName>
</protein>
<dbReference type="CDD" id="cd08503">
    <property type="entry name" value="PBP2_NikA_DppA_OppA_like_17"/>
    <property type="match status" value="1"/>
</dbReference>
<dbReference type="SUPFAM" id="SSF53850">
    <property type="entry name" value="Periplasmic binding protein-like II"/>
    <property type="match status" value="1"/>
</dbReference>
<dbReference type="EMBL" id="JAMXLX010000002">
    <property type="protein sequence ID" value="MCO5956819.1"/>
    <property type="molecule type" value="Genomic_DNA"/>
</dbReference>
<evidence type="ECO:0000256" key="3">
    <source>
        <dbReference type="ARBA" id="ARBA00022448"/>
    </source>
</evidence>
<gene>
    <name evidence="6" type="ORF">NBH21_08570</name>
</gene>
<dbReference type="Gene3D" id="3.10.105.10">
    <property type="entry name" value="Dipeptide-binding Protein, Domain 3"/>
    <property type="match status" value="1"/>
</dbReference>
<comment type="similarity">
    <text evidence="2">Belongs to the bacterial solute-binding protein 5 family.</text>
</comment>
<evidence type="ECO:0000313" key="7">
    <source>
        <dbReference type="Proteomes" id="UP001155380"/>
    </source>
</evidence>
<accession>A0AAJ1BV74</accession>
<evidence type="ECO:0000313" key="6">
    <source>
        <dbReference type="EMBL" id="MCO5956819.1"/>
    </source>
</evidence>
<dbReference type="Gene3D" id="3.90.76.10">
    <property type="entry name" value="Dipeptide-binding Protein, Domain 1"/>
    <property type="match status" value="1"/>
</dbReference>
<dbReference type="GO" id="GO:1904680">
    <property type="term" value="F:peptide transmembrane transporter activity"/>
    <property type="evidence" value="ECO:0007669"/>
    <property type="project" value="TreeGrafter"/>
</dbReference>
<dbReference type="Gene3D" id="3.40.190.10">
    <property type="entry name" value="Periplasmic binding protein-like II"/>
    <property type="match status" value="1"/>
</dbReference>
<dbReference type="AlphaFoldDB" id="A0AAJ1BV74"/>
<comment type="caution">
    <text evidence="6">The sequence shown here is derived from an EMBL/GenBank/DDBJ whole genome shotgun (WGS) entry which is preliminary data.</text>
</comment>
<evidence type="ECO:0000256" key="2">
    <source>
        <dbReference type="ARBA" id="ARBA00005695"/>
    </source>
</evidence>
<keyword evidence="4" id="KW-0732">Signal</keyword>
<comment type="subcellular location">
    <subcellularLocation>
        <location evidence="1">Periplasm</location>
    </subcellularLocation>
</comment>
<evidence type="ECO:0000259" key="5">
    <source>
        <dbReference type="Pfam" id="PF00496"/>
    </source>
</evidence>
<name>A0AAJ1BV74_9HYPH</name>
<keyword evidence="3" id="KW-0813">Transport</keyword>
<dbReference type="RefSeq" id="WP_250915896.1">
    <property type="nucleotide sequence ID" value="NZ_JAMXLX010000002.1"/>
</dbReference>